<sequence length="63" mass="6963">MPLIASLPLRTVICAPSITYGSENRYLALRASVIVIWLEMVSMRPVSSRPSKPEKFAVTNSTL</sequence>
<accession>A0A656A6C7</accession>
<organism evidence="1 2">
    <name type="scientific">Vibrio cholerae</name>
    <dbReference type="NCBI Taxonomy" id="666"/>
    <lineage>
        <taxon>Bacteria</taxon>
        <taxon>Pseudomonadati</taxon>
        <taxon>Pseudomonadota</taxon>
        <taxon>Gammaproteobacteria</taxon>
        <taxon>Vibrionales</taxon>
        <taxon>Vibrionaceae</taxon>
        <taxon>Vibrio</taxon>
    </lineage>
</organism>
<protein>
    <submittedName>
        <fullName evidence="1">Uncharacterized protein</fullName>
    </submittedName>
</protein>
<evidence type="ECO:0000313" key="1">
    <source>
        <dbReference type="EMBL" id="CSC92262.1"/>
    </source>
</evidence>
<dbReference type="EMBL" id="CWQY01000018">
    <property type="protein sequence ID" value="CSC92262.1"/>
    <property type="molecule type" value="Genomic_DNA"/>
</dbReference>
<reference evidence="1 2" key="1">
    <citation type="submission" date="2015-07" db="EMBL/GenBank/DDBJ databases">
        <authorList>
            <consortium name="Pathogen Informatics"/>
        </authorList>
    </citation>
    <scope>NUCLEOTIDE SEQUENCE [LARGE SCALE GENOMIC DNA]</scope>
    <source>
        <strain evidence="1 2">A316</strain>
    </source>
</reference>
<proteinExistence type="predicted"/>
<gene>
    <name evidence="1" type="ORF">ERS013200_02630</name>
</gene>
<name>A0A656A6C7_VIBCL</name>
<dbReference type="Proteomes" id="UP000041770">
    <property type="component" value="Unassembled WGS sequence"/>
</dbReference>
<dbReference type="AlphaFoldDB" id="A0A656A6C7"/>
<evidence type="ECO:0000313" key="2">
    <source>
        <dbReference type="Proteomes" id="UP000041770"/>
    </source>
</evidence>